<feature type="compositionally biased region" description="Polar residues" evidence="4">
    <location>
        <begin position="20"/>
        <end position="29"/>
    </location>
</feature>
<dbReference type="GO" id="GO:0009507">
    <property type="term" value="C:chloroplast"/>
    <property type="evidence" value="ECO:0007669"/>
    <property type="project" value="TreeGrafter"/>
</dbReference>
<evidence type="ECO:0000313" key="6">
    <source>
        <dbReference type="Proteomes" id="UP000623129"/>
    </source>
</evidence>
<comment type="caution">
    <text evidence="5">The sequence shown here is derived from an EMBL/GenBank/DDBJ whole genome shotgun (WGS) entry which is preliminary data.</text>
</comment>
<dbReference type="GO" id="GO:0009658">
    <property type="term" value="P:chloroplast organization"/>
    <property type="evidence" value="ECO:0007669"/>
    <property type="project" value="InterPro"/>
</dbReference>
<dbReference type="NCBIfam" id="TIGR00756">
    <property type="entry name" value="PPR"/>
    <property type="match status" value="3"/>
</dbReference>
<keyword evidence="2" id="KW-0809">Transit peptide</keyword>
<gene>
    <name evidence="5" type="ORF">FCM35_KLT12053</name>
</gene>
<evidence type="ECO:0000256" key="1">
    <source>
        <dbReference type="ARBA" id="ARBA00022737"/>
    </source>
</evidence>
<evidence type="ECO:0000256" key="4">
    <source>
        <dbReference type="SAM" id="MobiDB-lite"/>
    </source>
</evidence>
<feature type="region of interest" description="Disordered" evidence="4">
    <location>
        <begin position="1"/>
        <end position="45"/>
    </location>
</feature>
<evidence type="ECO:0000313" key="5">
    <source>
        <dbReference type="EMBL" id="KAF3323322.1"/>
    </source>
</evidence>
<dbReference type="Pfam" id="PF01535">
    <property type="entry name" value="PPR"/>
    <property type="match status" value="5"/>
</dbReference>
<feature type="repeat" description="PPR" evidence="3">
    <location>
        <begin position="342"/>
        <end position="376"/>
    </location>
</feature>
<reference evidence="5" key="1">
    <citation type="submission" date="2020-01" db="EMBL/GenBank/DDBJ databases">
        <title>Genome sequence of Kobresia littledalei, the first chromosome-level genome in the family Cyperaceae.</title>
        <authorList>
            <person name="Qu G."/>
        </authorList>
    </citation>
    <scope>NUCLEOTIDE SEQUENCE</scope>
    <source>
        <strain evidence="5">C.B.Clarke</strain>
        <tissue evidence="5">Leaf</tissue>
    </source>
</reference>
<organism evidence="5 6">
    <name type="scientific">Carex littledalei</name>
    <dbReference type="NCBI Taxonomy" id="544730"/>
    <lineage>
        <taxon>Eukaryota</taxon>
        <taxon>Viridiplantae</taxon>
        <taxon>Streptophyta</taxon>
        <taxon>Embryophyta</taxon>
        <taxon>Tracheophyta</taxon>
        <taxon>Spermatophyta</taxon>
        <taxon>Magnoliopsida</taxon>
        <taxon>Liliopsida</taxon>
        <taxon>Poales</taxon>
        <taxon>Cyperaceae</taxon>
        <taxon>Cyperoideae</taxon>
        <taxon>Cariceae</taxon>
        <taxon>Carex</taxon>
        <taxon>Carex subgen. Euthyceras</taxon>
    </lineage>
</organism>
<dbReference type="SUPFAM" id="SSF48452">
    <property type="entry name" value="TPR-like"/>
    <property type="match status" value="1"/>
</dbReference>
<dbReference type="PROSITE" id="PS51375">
    <property type="entry name" value="PPR"/>
    <property type="match status" value="4"/>
</dbReference>
<name>A0A833V4C8_9POAL</name>
<dbReference type="EMBL" id="SWLB01000023">
    <property type="protein sequence ID" value="KAF3323322.1"/>
    <property type="molecule type" value="Genomic_DNA"/>
</dbReference>
<dbReference type="InterPro" id="IPR044645">
    <property type="entry name" value="DG1/EMB2279-like"/>
</dbReference>
<sequence>MSAYLSSPSSHLAPFPPPTSKRTQPSIPTDDTIKKRLLRKGVNPTPKILHNLRKKETLKSLRRAKKQALSQNPPPLTDAQKQALAEDERFRTIRAEYCEFRRDLIRRRPWEKENNVVDLNKVLGSKEEVGLRGEHLEELREMFKERNRVKFQWLLDDDLEEDVSGDEKSDRDSIKSKKRTMGDEQKIKLIVKSLAGSDMDLHDWRFVRLMKQSEIMFHEMNLLKVLAGLEHAKNWRQALSVVKWVYSQKAYLQRKSRFVYTKLLSVLGKGRRPNEALQIFKEMLGEAQIYPDMAAYHSIAVTLGQAGMVHELNKIIENMRQKPSRNIKSMRRKNWDPTLEPDIVIYNAVLNGCIPSSQWKGVFWVFDQMRYGCIEPDAASYGLAMEVMLNAGKYEFVHKFFERMKKNGLATRAITYKILVKCLWKEGKVDEAVEAVRDMERRGVVGESCVYYELACCLCNNGRWHDAILEVEKLKKLRRTKPLEVTFTGMIVSSFEGGYINDCISIFEQMKHYCSPNTGSINSLLRVYARSDMFAKAKDLFERMSAVFHTKADEYTYSLMLEASASALQWEYFEFVYREMTLAGYQLDQRKHTSLIVEAAKFGKSSLLEHAFDTILEAGDIPDVPIFTEMICHAISESDYQKTLNLINCMAHASLKVSESQWIDLFRENMDRFRENTLVGLLNHVKSGHVVSEEPASSFVRSLEHLSGTNLLEATKSKVIVEEPEQKCLRVGKWKSVDQVLESLTADVGNIFDELPSAEEILQMWEQERTETCL</sequence>
<dbReference type="PANTHER" id="PTHR46935:SF2">
    <property type="entry name" value="PENTACOTRIPEPTIDE-REPEAT REGION OF PRORP DOMAIN-CONTAINING PROTEIN"/>
    <property type="match status" value="1"/>
</dbReference>
<keyword evidence="6" id="KW-1185">Reference proteome</keyword>
<dbReference type="InterPro" id="IPR002885">
    <property type="entry name" value="PPR_rpt"/>
</dbReference>
<feature type="repeat" description="PPR" evidence="3">
    <location>
        <begin position="412"/>
        <end position="446"/>
    </location>
</feature>
<proteinExistence type="predicted"/>
<dbReference type="AlphaFoldDB" id="A0A833V4C8"/>
<feature type="repeat" description="PPR" evidence="3">
    <location>
        <begin position="256"/>
        <end position="286"/>
    </location>
</feature>
<keyword evidence="1" id="KW-0677">Repeat</keyword>
<accession>A0A833V4C8</accession>
<evidence type="ECO:0000256" key="3">
    <source>
        <dbReference type="PROSITE-ProRule" id="PRU00708"/>
    </source>
</evidence>
<feature type="repeat" description="PPR" evidence="3">
    <location>
        <begin position="377"/>
        <end position="411"/>
    </location>
</feature>
<dbReference type="Proteomes" id="UP000623129">
    <property type="component" value="Unassembled WGS sequence"/>
</dbReference>
<dbReference type="InterPro" id="IPR011990">
    <property type="entry name" value="TPR-like_helical_dom_sf"/>
</dbReference>
<feature type="compositionally biased region" description="Polar residues" evidence="4">
    <location>
        <begin position="1"/>
        <end position="10"/>
    </location>
</feature>
<dbReference type="OrthoDB" id="1904535at2759"/>
<protein>
    <submittedName>
        <fullName evidence="5">Pentatricopeptide repeat-containing protein</fullName>
    </submittedName>
</protein>
<dbReference type="Gene3D" id="1.25.40.10">
    <property type="entry name" value="Tetratricopeptide repeat domain"/>
    <property type="match status" value="3"/>
</dbReference>
<evidence type="ECO:0000256" key="2">
    <source>
        <dbReference type="ARBA" id="ARBA00022946"/>
    </source>
</evidence>
<dbReference type="PANTHER" id="PTHR46935">
    <property type="entry name" value="OS01G0674700 PROTEIN"/>
    <property type="match status" value="1"/>
</dbReference>